<name>A0A3P6H004_ENTVE</name>
<dbReference type="STRING" id="51028.A0A3P6H004"/>
<protein>
    <recommendedName>
        <fullName evidence="8">C2H2-type domain-containing protein</fullName>
    </recommendedName>
</protein>
<dbReference type="PROSITE" id="PS00028">
    <property type="entry name" value="ZINC_FINGER_C2H2_1"/>
    <property type="match status" value="1"/>
</dbReference>
<reference evidence="9 10" key="1">
    <citation type="submission" date="2018-10" db="EMBL/GenBank/DDBJ databases">
        <authorList>
            <consortium name="Pathogen Informatics"/>
        </authorList>
    </citation>
    <scope>NUCLEOTIDE SEQUENCE [LARGE SCALE GENOMIC DNA]</scope>
</reference>
<dbReference type="OrthoDB" id="3214149at2759"/>
<keyword evidence="6" id="KW-0539">Nucleus</keyword>
<organism evidence="9 10">
    <name type="scientific">Enterobius vermicularis</name>
    <name type="common">Human pinworm</name>
    <dbReference type="NCBI Taxonomy" id="51028"/>
    <lineage>
        <taxon>Eukaryota</taxon>
        <taxon>Metazoa</taxon>
        <taxon>Ecdysozoa</taxon>
        <taxon>Nematoda</taxon>
        <taxon>Chromadorea</taxon>
        <taxon>Rhabditida</taxon>
        <taxon>Spirurina</taxon>
        <taxon>Oxyuridomorpha</taxon>
        <taxon>Oxyuroidea</taxon>
        <taxon>Oxyuridae</taxon>
        <taxon>Enterobius</taxon>
    </lineage>
</organism>
<sequence length="209" mass="23213">MGGWCNLTVTVSSKTSIQAGIQNSTGQRKSSELGYLTGALLLKSGTVWRPLRNREKLFGFHGVKVWSNIEMGNMERIPITQTLSRTGKVPATSSEPQCPRPQAVPQKVEQPEARLPLQQVEVSGTLNQASLGSSANDEVGIFDCEWGNCGFVFANKAFFVKHVAEAHVKTSRVYCCEWKKCSRQEPFLSKHDLSLHVRRHTGERPNICN</sequence>
<evidence type="ECO:0000259" key="8">
    <source>
        <dbReference type="PROSITE" id="PS50157"/>
    </source>
</evidence>
<evidence type="ECO:0000256" key="3">
    <source>
        <dbReference type="ARBA" id="ARBA00022737"/>
    </source>
</evidence>
<gene>
    <name evidence="9" type="ORF">EVEC_LOCUS660</name>
</gene>
<keyword evidence="10" id="KW-1185">Reference proteome</keyword>
<dbReference type="Pfam" id="PF23561">
    <property type="entry name" value="zf-C2H2_15"/>
    <property type="match status" value="1"/>
</dbReference>
<dbReference type="InterPro" id="IPR036236">
    <property type="entry name" value="Znf_C2H2_sf"/>
</dbReference>
<dbReference type="GO" id="GO:0008270">
    <property type="term" value="F:zinc ion binding"/>
    <property type="evidence" value="ECO:0007669"/>
    <property type="project" value="UniProtKB-KW"/>
</dbReference>
<evidence type="ECO:0000256" key="2">
    <source>
        <dbReference type="ARBA" id="ARBA00022723"/>
    </source>
</evidence>
<dbReference type="InterPro" id="IPR013087">
    <property type="entry name" value="Znf_C2H2_type"/>
</dbReference>
<evidence type="ECO:0000313" key="10">
    <source>
        <dbReference type="Proteomes" id="UP000274131"/>
    </source>
</evidence>
<dbReference type="EMBL" id="UXUI01001949">
    <property type="protein sequence ID" value="VDD85517.1"/>
    <property type="molecule type" value="Genomic_DNA"/>
</dbReference>
<keyword evidence="2" id="KW-0479">Metal-binding</keyword>
<evidence type="ECO:0000256" key="4">
    <source>
        <dbReference type="ARBA" id="ARBA00022771"/>
    </source>
</evidence>
<keyword evidence="3" id="KW-0677">Repeat</keyword>
<dbReference type="SMART" id="SM00355">
    <property type="entry name" value="ZnF_C2H2"/>
    <property type="match status" value="2"/>
</dbReference>
<evidence type="ECO:0000256" key="5">
    <source>
        <dbReference type="ARBA" id="ARBA00022833"/>
    </source>
</evidence>
<dbReference type="AlphaFoldDB" id="A0A3P6H004"/>
<dbReference type="PANTHER" id="PTHR45718">
    <property type="entry name" value="TRANSCRIPTIONAL ACTIVATOR CUBITUS INTERRUPTUS"/>
    <property type="match status" value="1"/>
</dbReference>
<keyword evidence="5" id="KW-0862">Zinc</keyword>
<feature type="non-terminal residue" evidence="9">
    <location>
        <position position="209"/>
    </location>
</feature>
<proteinExistence type="predicted"/>
<accession>A0A3P6H004</accession>
<evidence type="ECO:0000256" key="1">
    <source>
        <dbReference type="ARBA" id="ARBA00004123"/>
    </source>
</evidence>
<feature type="domain" description="C2H2-type" evidence="8">
    <location>
        <begin position="174"/>
        <end position="205"/>
    </location>
</feature>
<dbReference type="GO" id="GO:0000978">
    <property type="term" value="F:RNA polymerase II cis-regulatory region sequence-specific DNA binding"/>
    <property type="evidence" value="ECO:0007669"/>
    <property type="project" value="TreeGrafter"/>
</dbReference>
<comment type="subcellular location">
    <subcellularLocation>
        <location evidence="1">Nucleus</location>
    </subcellularLocation>
</comment>
<dbReference type="GO" id="GO:0005634">
    <property type="term" value="C:nucleus"/>
    <property type="evidence" value="ECO:0007669"/>
    <property type="project" value="UniProtKB-SubCell"/>
</dbReference>
<keyword evidence="4 7" id="KW-0863">Zinc-finger</keyword>
<evidence type="ECO:0000313" key="9">
    <source>
        <dbReference type="EMBL" id="VDD85517.1"/>
    </source>
</evidence>
<dbReference type="PROSITE" id="PS50157">
    <property type="entry name" value="ZINC_FINGER_C2H2_2"/>
    <property type="match status" value="2"/>
</dbReference>
<dbReference type="Proteomes" id="UP000274131">
    <property type="component" value="Unassembled WGS sequence"/>
</dbReference>
<dbReference type="InterPro" id="IPR043359">
    <property type="entry name" value="GLI-like"/>
</dbReference>
<dbReference type="SUPFAM" id="SSF57667">
    <property type="entry name" value="beta-beta-alpha zinc fingers"/>
    <property type="match status" value="2"/>
</dbReference>
<dbReference type="GO" id="GO:0000981">
    <property type="term" value="F:DNA-binding transcription factor activity, RNA polymerase II-specific"/>
    <property type="evidence" value="ECO:0007669"/>
    <property type="project" value="TreeGrafter"/>
</dbReference>
<dbReference type="InterPro" id="IPR056436">
    <property type="entry name" value="Znf-C2H2_ZIC1-5/GLI1-3-like"/>
</dbReference>
<dbReference type="Gene3D" id="3.30.160.60">
    <property type="entry name" value="Classic Zinc Finger"/>
    <property type="match status" value="1"/>
</dbReference>
<dbReference type="PANTHER" id="PTHR45718:SF4">
    <property type="entry name" value="TRANSCRIPTIONAL ACTIVATOR CUBITUS INTERRUPTUS"/>
    <property type="match status" value="1"/>
</dbReference>
<evidence type="ECO:0000256" key="7">
    <source>
        <dbReference type="PROSITE-ProRule" id="PRU00042"/>
    </source>
</evidence>
<evidence type="ECO:0000256" key="6">
    <source>
        <dbReference type="ARBA" id="ARBA00023242"/>
    </source>
</evidence>
<feature type="domain" description="C2H2-type" evidence="8">
    <location>
        <begin position="142"/>
        <end position="172"/>
    </location>
</feature>